<dbReference type="SUPFAM" id="SSF54913">
    <property type="entry name" value="GlnB-like"/>
    <property type="match status" value="1"/>
</dbReference>
<evidence type="ECO:0000256" key="1">
    <source>
        <dbReference type="ARBA" id="ARBA00010169"/>
    </source>
</evidence>
<comment type="caution">
    <text evidence="2">The sequence shown here is derived from an EMBL/GenBank/DDBJ whole genome shotgun (WGS) entry which is preliminary data.</text>
</comment>
<dbReference type="Pfam" id="PF03091">
    <property type="entry name" value="CutA1"/>
    <property type="match status" value="1"/>
</dbReference>
<proteinExistence type="inferred from homology"/>
<comment type="similarity">
    <text evidence="1">Belongs to the CutA family.</text>
</comment>
<sequence>MVYSALLIQTTVSDLLFAKQLAQILVKEHLAACVHIAPQGLSLYQWENTLERNEELTLSIKTSQKAAKACMARVQALHPYEVPEIICLPIIDGLPDYLSWIEDQTREY</sequence>
<dbReference type="PANTHER" id="PTHR23419">
    <property type="entry name" value="DIVALENT CATION TOLERANCE CUTA-RELATED"/>
    <property type="match status" value="1"/>
</dbReference>
<organism evidence="2 3">
    <name type="scientific">Pelistega ratti</name>
    <dbReference type="NCBI Taxonomy" id="2652177"/>
    <lineage>
        <taxon>Bacteria</taxon>
        <taxon>Pseudomonadati</taxon>
        <taxon>Pseudomonadota</taxon>
        <taxon>Betaproteobacteria</taxon>
        <taxon>Burkholderiales</taxon>
        <taxon>Alcaligenaceae</taxon>
        <taxon>Pelistega</taxon>
    </lineage>
</organism>
<dbReference type="Proteomes" id="UP000477651">
    <property type="component" value="Unassembled WGS sequence"/>
</dbReference>
<name>A0A6L9Y752_9BURK</name>
<gene>
    <name evidence="2" type="ORF">F9B74_06665</name>
</gene>
<dbReference type="EMBL" id="JAAGYR010000011">
    <property type="protein sequence ID" value="NEN76005.1"/>
    <property type="molecule type" value="Genomic_DNA"/>
</dbReference>
<dbReference type="GO" id="GO:0005507">
    <property type="term" value="F:copper ion binding"/>
    <property type="evidence" value="ECO:0007669"/>
    <property type="project" value="TreeGrafter"/>
</dbReference>
<reference evidence="2 3" key="1">
    <citation type="submission" date="2020-02" db="EMBL/GenBank/DDBJ databases">
        <title>Pelistega sp. NLN82 were isolated from wild rodents of the Hainan Island.</title>
        <authorList>
            <person name="Niu N."/>
            <person name="Zhou J."/>
        </authorList>
    </citation>
    <scope>NUCLEOTIDE SEQUENCE [LARGE SCALE GENOMIC DNA]</scope>
    <source>
        <strain evidence="2 3">NLN82</strain>
    </source>
</reference>
<dbReference type="InterPro" id="IPR011322">
    <property type="entry name" value="N-reg_PII-like_a/b"/>
</dbReference>
<dbReference type="GO" id="GO:0010038">
    <property type="term" value="P:response to metal ion"/>
    <property type="evidence" value="ECO:0007669"/>
    <property type="project" value="InterPro"/>
</dbReference>
<evidence type="ECO:0000313" key="3">
    <source>
        <dbReference type="Proteomes" id="UP000477651"/>
    </source>
</evidence>
<protein>
    <submittedName>
        <fullName evidence="2">Divalent-cation tolerance protein CutA</fullName>
    </submittedName>
</protein>
<dbReference type="AlphaFoldDB" id="A0A6L9Y752"/>
<keyword evidence="3" id="KW-1185">Reference proteome</keyword>
<accession>A0A6L9Y752</accession>
<dbReference type="InterPro" id="IPR004323">
    <property type="entry name" value="Ion_tolerance_CutA"/>
</dbReference>
<dbReference type="InterPro" id="IPR015867">
    <property type="entry name" value="N-reg_PII/ATP_PRibTrfase_C"/>
</dbReference>
<dbReference type="Gene3D" id="3.30.70.120">
    <property type="match status" value="1"/>
</dbReference>
<dbReference type="PANTHER" id="PTHR23419:SF8">
    <property type="entry name" value="FI09726P"/>
    <property type="match status" value="1"/>
</dbReference>
<dbReference type="RefSeq" id="WP_163764529.1">
    <property type="nucleotide sequence ID" value="NZ_JAAGYR010000011.1"/>
</dbReference>
<evidence type="ECO:0000313" key="2">
    <source>
        <dbReference type="EMBL" id="NEN76005.1"/>
    </source>
</evidence>